<reference evidence="1" key="1">
    <citation type="submission" date="2014-11" db="EMBL/GenBank/DDBJ databases">
        <authorList>
            <person name="Amaro Gonzalez C."/>
        </authorList>
    </citation>
    <scope>NUCLEOTIDE SEQUENCE</scope>
</reference>
<reference evidence="1" key="2">
    <citation type="journal article" date="2015" name="Fish Shellfish Immunol.">
        <title>Early steps in the European eel (Anguilla anguilla)-Vibrio vulnificus interaction in the gills: Role of the RtxA13 toxin.</title>
        <authorList>
            <person name="Callol A."/>
            <person name="Pajuelo D."/>
            <person name="Ebbesson L."/>
            <person name="Teles M."/>
            <person name="MacKenzie S."/>
            <person name="Amaro C."/>
        </authorList>
    </citation>
    <scope>NUCLEOTIDE SEQUENCE</scope>
</reference>
<organism evidence="1">
    <name type="scientific">Anguilla anguilla</name>
    <name type="common">European freshwater eel</name>
    <name type="synonym">Muraena anguilla</name>
    <dbReference type="NCBI Taxonomy" id="7936"/>
    <lineage>
        <taxon>Eukaryota</taxon>
        <taxon>Metazoa</taxon>
        <taxon>Chordata</taxon>
        <taxon>Craniata</taxon>
        <taxon>Vertebrata</taxon>
        <taxon>Euteleostomi</taxon>
        <taxon>Actinopterygii</taxon>
        <taxon>Neopterygii</taxon>
        <taxon>Teleostei</taxon>
        <taxon>Anguilliformes</taxon>
        <taxon>Anguillidae</taxon>
        <taxon>Anguilla</taxon>
    </lineage>
</organism>
<evidence type="ECO:0000313" key="1">
    <source>
        <dbReference type="EMBL" id="JAH20466.1"/>
    </source>
</evidence>
<sequence>MKNPFHFLLGSETVREDSRHFWCEFRFASPGK</sequence>
<name>A0A0E9QU18_ANGAN</name>
<protein>
    <submittedName>
        <fullName evidence="1">Uncharacterized protein</fullName>
    </submittedName>
</protein>
<dbReference type="AlphaFoldDB" id="A0A0E9QU18"/>
<dbReference type="EMBL" id="GBXM01088111">
    <property type="protein sequence ID" value="JAH20466.1"/>
    <property type="molecule type" value="Transcribed_RNA"/>
</dbReference>
<accession>A0A0E9QU18</accession>
<proteinExistence type="predicted"/>